<organism evidence="1 2">
    <name type="scientific">Jatropha curcas</name>
    <name type="common">Barbados nut</name>
    <dbReference type="NCBI Taxonomy" id="180498"/>
    <lineage>
        <taxon>Eukaryota</taxon>
        <taxon>Viridiplantae</taxon>
        <taxon>Streptophyta</taxon>
        <taxon>Embryophyta</taxon>
        <taxon>Tracheophyta</taxon>
        <taxon>Spermatophyta</taxon>
        <taxon>Magnoliopsida</taxon>
        <taxon>eudicotyledons</taxon>
        <taxon>Gunneridae</taxon>
        <taxon>Pentapetalae</taxon>
        <taxon>rosids</taxon>
        <taxon>fabids</taxon>
        <taxon>Malpighiales</taxon>
        <taxon>Euphorbiaceae</taxon>
        <taxon>Crotonoideae</taxon>
        <taxon>Jatropheae</taxon>
        <taxon>Jatropha</taxon>
    </lineage>
</organism>
<keyword evidence="2" id="KW-1185">Reference proteome</keyword>
<reference evidence="1 2" key="1">
    <citation type="journal article" date="2014" name="PLoS ONE">
        <title>Global Analysis of Gene Expression Profiles in Physic Nut (Jatropha curcas L.) Seedlings Exposed to Salt Stress.</title>
        <authorList>
            <person name="Zhang L."/>
            <person name="Zhang C."/>
            <person name="Wu P."/>
            <person name="Chen Y."/>
            <person name="Li M."/>
            <person name="Jiang H."/>
            <person name="Wu G."/>
        </authorList>
    </citation>
    <scope>NUCLEOTIDE SEQUENCE [LARGE SCALE GENOMIC DNA]</scope>
    <source>
        <strain evidence="2">cv. GZQX0401</strain>
        <tissue evidence="1">Young leaves</tissue>
    </source>
</reference>
<dbReference type="AlphaFoldDB" id="A0A067JD77"/>
<dbReference type="EMBL" id="KK915561">
    <property type="protein sequence ID" value="KDP21757.1"/>
    <property type="molecule type" value="Genomic_DNA"/>
</dbReference>
<dbReference type="Proteomes" id="UP000027138">
    <property type="component" value="Unassembled WGS sequence"/>
</dbReference>
<evidence type="ECO:0000313" key="2">
    <source>
        <dbReference type="Proteomes" id="UP000027138"/>
    </source>
</evidence>
<protein>
    <submittedName>
        <fullName evidence="1">Uncharacterized protein</fullName>
    </submittedName>
</protein>
<sequence>MLVLQLVLGRPLAKAQLGVLTLQRHQLWLVLPMVVEVQAKELVEAPVEVQGQKVILFHLMSTVADGMVELVGW</sequence>
<name>A0A067JD77_JATCU</name>
<gene>
    <name evidence="1" type="ORF">JCGZ_03519</name>
</gene>
<proteinExistence type="predicted"/>
<evidence type="ECO:0000313" key="1">
    <source>
        <dbReference type="EMBL" id="KDP21757.1"/>
    </source>
</evidence>
<accession>A0A067JD77</accession>